<reference evidence="2 3" key="1">
    <citation type="submission" date="2018-05" db="EMBL/GenBank/DDBJ databases">
        <title>Animal gut microbial communities from fecal samples from Wisconsin, USA.</title>
        <authorList>
            <person name="Neumann A."/>
        </authorList>
    </citation>
    <scope>NUCLEOTIDE SEQUENCE [LARGE SCALE GENOMIC DNA]</scope>
    <source>
        <strain evidence="2 3">UWS4</strain>
    </source>
</reference>
<feature type="non-terminal residue" evidence="2">
    <location>
        <position position="157"/>
    </location>
</feature>
<comment type="caution">
    <text evidence="2">The sequence shown here is derived from an EMBL/GenBank/DDBJ whole genome shotgun (WGS) entry which is preliminary data.</text>
</comment>
<dbReference type="InterPro" id="IPR025399">
    <property type="entry name" value="DUF4372"/>
</dbReference>
<keyword evidence="3" id="KW-1185">Reference proteome</keyword>
<proteinExistence type="predicted"/>
<dbReference type="RefSeq" id="WP_146193778.1">
    <property type="nucleotide sequence ID" value="NZ_QGHD01000060.1"/>
</dbReference>
<evidence type="ECO:0000259" key="1">
    <source>
        <dbReference type="Pfam" id="PF14294"/>
    </source>
</evidence>
<dbReference type="Pfam" id="PF14294">
    <property type="entry name" value="DUF4372"/>
    <property type="match status" value="1"/>
</dbReference>
<sequence length="157" mass="18097">MECRNFTGQPIYAQITKYLSKGEILKQSRSVGGERYVKKFDGFQHLLVLLFAVFKNYRSLREILTGVNTEARHLWHAGFTGSLKMSTFSDANNRRPCKFFEAVYKSLYEKFGRFLPDSRDYEWAQKLYVMDSTTISLFSNVLKGAGRNPKIGRKKGG</sequence>
<dbReference type="EMBL" id="QGHD01000060">
    <property type="protein sequence ID" value="PWK82750.1"/>
    <property type="molecule type" value="Genomic_DNA"/>
</dbReference>
<evidence type="ECO:0000313" key="2">
    <source>
        <dbReference type="EMBL" id="PWK82750.1"/>
    </source>
</evidence>
<evidence type="ECO:0000313" key="3">
    <source>
        <dbReference type="Proteomes" id="UP000245523"/>
    </source>
</evidence>
<protein>
    <submittedName>
        <fullName evidence="2">Uncharacterized protein DUF4372</fullName>
    </submittedName>
</protein>
<dbReference type="Proteomes" id="UP000245523">
    <property type="component" value="Unassembled WGS sequence"/>
</dbReference>
<accession>A0ABX5LLG6</accession>
<organism evidence="2 3">
    <name type="scientific">Hallerella porci</name>
    <dbReference type="NCBI Taxonomy" id="1945871"/>
    <lineage>
        <taxon>Bacteria</taxon>
        <taxon>Pseudomonadati</taxon>
        <taxon>Fibrobacterota</taxon>
        <taxon>Fibrobacteria</taxon>
        <taxon>Fibrobacterales</taxon>
        <taxon>Fibrobacteraceae</taxon>
        <taxon>Hallerella</taxon>
    </lineage>
</organism>
<feature type="domain" description="DUF4372" evidence="1">
    <location>
        <begin position="7"/>
        <end position="79"/>
    </location>
</feature>
<gene>
    <name evidence="2" type="ORF">B0H50_1602</name>
</gene>
<name>A0ABX5LLG6_9BACT</name>